<feature type="compositionally biased region" description="Low complexity" evidence="1">
    <location>
        <begin position="229"/>
        <end position="238"/>
    </location>
</feature>
<organism evidence="2">
    <name type="scientific">Oikopleura dioica</name>
    <name type="common">Tunicate</name>
    <dbReference type="NCBI Taxonomy" id="34765"/>
    <lineage>
        <taxon>Eukaryota</taxon>
        <taxon>Metazoa</taxon>
        <taxon>Chordata</taxon>
        <taxon>Tunicata</taxon>
        <taxon>Appendicularia</taxon>
        <taxon>Copelata</taxon>
        <taxon>Oikopleuridae</taxon>
        <taxon>Oikopleura</taxon>
    </lineage>
</organism>
<name>E4Z1H8_OIKDI</name>
<feature type="compositionally biased region" description="Polar residues" evidence="1">
    <location>
        <begin position="328"/>
        <end position="339"/>
    </location>
</feature>
<feature type="compositionally biased region" description="Basic and acidic residues" evidence="1">
    <location>
        <begin position="148"/>
        <end position="185"/>
    </location>
</feature>
<proteinExistence type="predicted"/>
<reference evidence="2" key="1">
    <citation type="journal article" date="2010" name="Science">
        <title>Plasticity of animal genome architecture unmasked by rapid evolution of a pelagic tunicate.</title>
        <authorList>
            <person name="Denoeud F."/>
            <person name="Henriet S."/>
            <person name="Mungpakdee S."/>
            <person name="Aury J.M."/>
            <person name="Da Silva C."/>
            <person name="Brinkmann H."/>
            <person name="Mikhaleva J."/>
            <person name="Olsen L.C."/>
            <person name="Jubin C."/>
            <person name="Canestro C."/>
            <person name="Bouquet J.M."/>
            <person name="Danks G."/>
            <person name="Poulain J."/>
            <person name="Campsteijn C."/>
            <person name="Adamski M."/>
            <person name="Cross I."/>
            <person name="Yadetie F."/>
            <person name="Muffato M."/>
            <person name="Louis A."/>
            <person name="Butcher S."/>
            <person name="Tsagkogeorga G."/>
            <person name="Konrad A."/>
            <person name="Singh S."/>
            <person name="Jensen M.F."/>
            <person name="Cong E.H."/>
            <person name="Eikeseth-Otteraa H."/>
            <person name="Noel B."/>
            <person name="Anthouard V."/>
            <person name="Porcel B.M."/>
            <person name="Kachouri-Lafond R."/>
            <person name="Nishino A."/>
            <person name="Ugolini M."/>
            <person name="Chourrout P."/>
            <person name="Nishida H."/>
            <person name="Aasland R."/>
            <person name="Huzurbazar S."/>
            <person name="Westhof E."/>
            <person name="Delsuc F."/>
            <person name="Lehrach H."/>
            <person name="Reinhardt R."/>
            <person name="Weissenbach J."/>
            <person name="Roy S.W."/>
            <person name="Artiguenave F."/>
            <person name="Postlethwait J.H."/>
            <person name="Manak J.R."/>
            <person name="Thompson E.M."/>
            <person name="Jaillon O."/>
            <person name="Du Pasquier L."/>
            <person name="Boudinot P."/>
            <person name="Liberles D.A."/>
            <person name="Volff J.N."/>
            <person name="Philippe H."/>
            <person name="Lenhard B."/>
            <person name="Roest Crollius H."/>
            <person name="Wincker P."/>
            <person name="Chourrout D."/>
        </authorList>
    </citation>
    <scope>NUCLEOTIDE SEQUENCE [LARGE SCALE GENOMIC DNA]</scope>
</reference>
<feature type="compositionally biased region" description="Low complexity" evidence="1">
    <location>
        <begin position="308"/>
        <end position="320"/>
    </location>
</feature>
<sequence length="536" mass="61209">MSRFLSVFKLAELASHQDPSLLSIVDSADVDKSRDFFVHNFLKEAALFIYTTTSRCRYRFAVFNKNINSALSIDRVINNEIVREDITTKLKISAENIQLNAFFSYESEKDLKNRGLAFASKTDCLRIYSLILRLKYIVSPGPIFPVQNHHENKTSREDHENRTERELHENKDNLENAHRFLKDNTNRQNVYSASTSSHFCRRAKSPQRKQKETRSGAFPLHKLVNKNASSSRVNSNEVSESERSEPETQKSSNQKNEPKIDEKARLQFENLLQKLNNGVDKRRKQNAGKKTQTHPEISTKDSGIEVNSSSPTSSSRSSLSSKRETFDRNPSSRSQISPENLFSSMENALLIDIESLPVPSLDNNNRRSCSSCCSKILVKENKSPTSSADLLLRGPLEHDVIPEVDEESVTSSDDGSEIFKSIFSESELKFTTDTFTRNKLIYEKVFSSEESCKDPSDDSDEPVAKETKTIYQYAGSRSLTDLCSRRIESPERVVFDDSAHKELVVPSYDEFLRILDDSLKTQEFYRKFRCVPVQKL</sequence>
<feature type="region of interest" description="Disordered" evidence="1">
    <location>
        <begin position="275"/>
        <end position="339"/>
    </location>
</feature>
<dbReference type="AlphaFoldDB" id="E4Z1H8"/>
<accession>E4Z1H8</accession>
<feature type="compositionally biased region" description="Polar residues" evidence="1">
    <location>
        <begin position="186"/>
        <end position="198"/>
    </location>
</feature>
<feature type="region of interest" description="Disordered" evidence="1">
    <location>
        <begin position="145"/>
        <end position="260"/>
    </location>
</feature>
<gene>
    <name evidence="2" type="ORF">GSOID_T00023637001</name>
</gene>
<evidence type="ECO:0000256" key="1">
    <source>
        <dbReference type="SAM" id="MobiDB-lite"/>
    </source>
</evidence>
<evidence type="ECO:0008006" key="3">
    <source>
        <dbReference type="Google" id="ProtNLM"/>
    </source>
</evidence>
<protein>
    <recommendedName>
        <fullName evidence="3">WH1 domain-containing protein</fullName>
    </recommendedName>
</protein>
<dbReference type="Proteomes" id="UP000011014">
    <property type="component" value="Unassembled WGS sequence"/>
</dbReference>
<evidence type="ECO:0000313" key="2">
    <source>
        <dbReference type="EMBL" id="CBY41556.1"/>
    </source>
</evidence>
<feature type="compositionally biased region" description="Basic residues" evidence="1">
    <location>
        <begin position="199"/>
        <end position="208"/>
    </location>
</feature>
<dbReference type="EMBL" id="FN656496">
    <property type="protein sequence ID" value="CBY41556.1"/>
    <property type="molecule type" value="Genomic_DNA"/>
</dbReference>